<protein>
    <recommendedName>
        <fullName evidence="3">Carboxylic ester hydrolase</fullName>
        <ecNumber evidence="3">3.1.1.-</ecNumber>
    </recommendedName>
</protein>
<keyword evidence="2 3" id="KW-0378">Hydrolase</keyword>
<dbReference type="SUPFAM" id="SSF53474">
    <property type="entry name" value="alpha/beta-Hydrolases"/>
    <property type="match status" value="1"/>
</dbReference>
<evidence type="ECO:0000259" key="4">
    <source>
        <dbReference type="Pfam" id="PF00135"/>
    </source>
</evidence>
<feature type="chain" id="PRO_5041783339" description="Carboxylic ester hydrolase" evidence="3">
    <location>
        <begin position="23"/>
        <end position="549"/>
    </location>
</feature>
<dbReference type="GO" id="GO:0016787">
    <property type="term" value="F:hydrolase activity"/>
    <property type="evidence" value="ECO:0007669"/>
    <property type="project" value="UniProtKB-KW"/>
</dbReference>
<dbReference type="RefSeq" id="WP_255935003.1">
    <property type="nucleotide sequence ID" value="NZ_CP050467.1"/>
</dbReference>
<organism evidence="5 6">
    <name type="scientific">Vibrio campbellii</name>
    <dbReference type="NCBI Taxonomy" id="680"/>
    <lineage>
        <taxon>Bacteria</taxon>
        <taxon>Pseudomonadati</taxon>
        <taxon>Pseudomonadota</taxon>
        <taxon>Gammaproteobacteria</taxon>
        <taxon>Vibrionales</taxon>
        <taxon>Vibrionaceae</taxon>
        <taxon>Vibrio</taxon>
    </lineage>
</organism>
<dbReference type="Proteomes" id="UP001058687">
    <property type="component" value="Chromosome 1"/>
</dbReference>
<sequence length="549" mass="60684">MKNTLSISIASAILALSHQAIAAPSVDIEGATLQGLAHSPVGYSSQVDAFMGVKYASAERFQAPKINHFKTGVHYDVTAAGDICPQIPHTMEANGVVQETQSEDCLNANVWRPSGIEQGEKLPVYVFIHGGAFELGSSTVKQFDGANLVAKNADEGNPFILVSMNYRLGIFGSYYSEEHSGNYGIQDQKAALKWIHANIDSFGGDADNITLFGESAGAMSIGIQLMDEQQNSHLYQRAIMESNPYGVKYKDAKSAKWIAEQVKDKLSTDQDIRTVPFEELINIQSQMKAPMTQINSLMTITPSTSGLLAWAPYVDGETVPYQPSELKSVNGVDVTLGFNKDESNIFVAPFDMVLNAAGSYNLLVDAFFGSDKGEQLRNMPEFHLTWWNSSPEKRKNTARKLMNQVLFMCSSQHVAQNLSSNQTTTSLYQFNYQPDFALWPDYYVESFTKTCSPSETSCHGAELSFIFGNEVNAVSGPTVFSEKDHQAKDVLMSNWLKSKTFEPYSQETDNITVFNEEAYFNVSGDWDNTKNGNVCSQVNEIMNSNTKLY</sequence>
<comment type="similarity">
    <text evidence="1 3">Belongs to the type-B carboxylesterase/lipase family.</text>
</comment>
<evidence type="ECO:0000313" key="5">
    <source>
        <dbReference type="EMBL" id="UTZ27549.1"/>
    </source>
</evidence>
<name>A0AAE9SK85_9VIBR</name>
<dbReference type="InterPro" id="IPR019826">
    <property type="entry name" value="Carboxylesterase_B_AS"/>
</dbReference>
<dbReference type="InterPro" id="IPR050309">
    <property type="entry name" value="Type-B_Carboxylest/Lipase"/>
</dbReference>
<gene>
    <name evidence="5" type="ORF">HB761_12805</name>
</gene>
<feature type="signal peptide" evidence="3">
    <location>
        <begin position="1"/>
        <end position="22"/>
    </location>
</feature>
<dbReference type="InterPro" id="IPR029058">
    <property type="entry name" value="AB_hydrolase_fold"/>
</dbReference>
<accession>A0AAE9SK85</accession>
<dbReference type="PROSITE" id="PS00122">
    <property type="entry name" value="CARBOXYLESTERASE_B_1"/>
    <property type="match status" value="1"/>
</dbReference>
<dbReference type="Gene3D" id="3.40.50.1820">
    <property type="entry name" value="alpha/beta hydrolase"/>
    <property type="match status" value="1"/>
</dbReference>
<evidence type="ECO:0000256" key="2">
    <source>
        <dbReference type="ARBA" id="ARBA00022801"/>
    </source>
</evidence>
<dbReference type="InterPro" id="IPR002018">
    <property type="entry name" value="CarbesteraseB"/>
</dbReference>
<dbReference type="AlphaFoldDB" id="A0AAE9SK85"/>
<dbReference type="EC" id="3.1.1.-" evidence="3"/>
<dbReference type="Pfam" id="PF00135">
    <property type="entry name" value="COesterase"/>
    <property type="match status" value="1"/>
</dbReference>
<feature type="domain" description="Carboxylesterase type B" evidence="4">
    <location>
        <begin position="23"/>
        <end position="495"/>
    </location>
</feature>
<dbReference type="EMBL" id="CP050467">
    <property type="protein sequence ID" value="UTZ27549.1"/>
    <property type="molecule type" value="Genomic_DNA"/>
</dbReference>
<evidence type="ECO:0000256" key="3">
    <source>
        <dbReference type="RuleBase" id="RU361235"/>
    </source>
</evidence>
<proteinExistence type="inferred from homology"/>
<keyword evidence="3" id="KW-0732">Signal</keyword>
<evidence type="ECO:0000313" key="6">
    <source>
        <dbReference type="Proteomes" id="UP001058687"/>
    </source>
</evidence>
<evidence type="ECO:0000256" key="1">
    <source>
        <dbReference type="ARBA" id="ARBA00005964"/>
    </source>
</evidence>
<dbReference type="PANTHER" id="PTHR11559">
    <property type="entry name" value="CARBOXYLESTERASE"/>
    <property type="match status" value="1"/>
</dbReference>
<reference evidence="5" key="1">
    <citation type="submission" date="2020-03" db="EMBL/GenBank/DDBJ databases">
        <title>Five strains of Vibrio campbellii isolated from Mariana Trench.</title>
        <authorList>
            <person name="Liang J."/>
            <person name="Zhang X.-H."/>
        </authorList>
    </citation>
    <scope>NUCLEOTIDE SEQUENCE</scope>
    <source>
        <strain evidence="5">LJC014</strain>
    </source>
</reference>